<keyword evidence="1" id="KW-0472">Membrane</keyword>
<organism evidence="2">
    <name type="scientific">Rhizophora mucronata</name>
    <name type="common">Asiatic mangrove</name>
    <dbReference type="NCBI Taxonomy" id="61149"/>
    <lineage>
        <taxon>Eukaryota</taxon>
        <taxon>Viridiplantae</taxon>
        <taxon>Streptophyta</taxon>
        <taxon>Embryophyta</taxon>
        <taxon>Tracheophyta</taxon>
        <taxon>Spermatophyta</taxon>
        <taxon>Magnoliopsida</taxon>
        <taxon>eudicotyledons</taxon>
        <taxon>Gunneridae</taxon>
        <taxon>Pentapetalae</taxon>
        <taxon>rosids</taxon>
        <taxon>fabids</taxon>
        <taxon>Malpighiales</taxon>
        <taxon>Rhizophoraceae</taxon>
        <taxon>Rhizophora</taxon>
    </lineage>
</organism>
<protein>
    <submittedName>
        <fullName evidence="2">Uncharacterized protein</fullName>
    </submittedName>
</protein>
<proteinExistence type="predicted"/>
<evidence type="ECO:0000256" key="1">
    <source>
        <dbReference type="SAM" id="Phobius"/>
    </source>
</evidence>
<keyword evidence="1" id="KW-1133">Transmembrane helix</keyword>
<dbReference type="EMBL" id="GGEC01042368">
    <property type="protein sequence ID" value="MBX22852.1"/>
    <property type="molecule type" value="Transcribed_RNA"/>
</dbReference>
<evidence type="ECO:0000313" key="2">
    <source>
        <dbReference type="EMBL" id="MBX22857.1"/>
    </source>
</evidence>
<keyword evidence="1" id="KW-0812">Transmembrane</keyword>
<name>A0A2P2LY04_RHIMU</name>
<dbReference type="EMBL" id="GGEC01042373">
    <property type="protein sequence ID" value="MBX22857.1"/>
    <property type="molecule type" value="Transcribed_RNA"/>
</dbReference>
<accession>A0A2P2LY04</accession>
<feature type="transmembrane region" description="Helical" evidence="1">
    <location>
        <begin position="20"/>
        <end position="38"/>
    </location>
</feature>
<reference evidence="2" key="1">
    <citation type="submission" date="2018-02" db="EMBL/GenBank/DDBJ databases">
        <title>Rhizophora mucronata_Transcriptome.</title>
        <authorList>
            <person name="Meera S.P."/>
            <person name="Sreeshan A."/>
            <person name="Augustine A."/>
        </authorList>
    </citation>
    <scope>NUCLEOTIDE SEQUENCE</scope>
    <source>
        <tissue evidence="2">Leaf</tissue>
    </source>
</reference>
<dbReference type="AlphaFoldDB" id="A0A2P2LY04"/>
<sequence>MQNLYAFHFSANFHSLSFKFLSFLGLSPFCVLCLYLPVEIGSGCALFY</sequence>